<organism evidence="2 3">
    <name type="scientific">Reticulomyxa filosa</name>
    <dbReference type="NCBI Taxonomy" id="46433"/>
    <lineage>
        <taxon>Eukaryota</taxon>
        <taxon>Sar</taxon>
        <taxon>Rhizaria</taxon>
        <taxon>Retaria</taxon>
        <taxon>Foraminifera</taxon>
        <taxon>Monothalamids</taxon>
        <taxon>Reticulomyxidae</taxon>
        <taxon>Reticulomyxa</taxon>
    </lineage>
</organism>
<proteinExistence type="predicted"/>
<keyword evidence="1" id="KW-0812">Transmembrane</keyword>
<dbReference type="PANTHER" id="PTHR21344">
    <property type="entry name" value="RAL GTPASE-ACTIVATING PROTEIN SUBUNIT BETA"/>
    <property type="match status" value="1"/>
</dbReference>
<dbReference type="Proteomes" id="UP000023152">
    <property type="component" value="Unassembled WGS sequence"/>
</dbReference>
<feature type="non-terminal residue" evidence="2">
    <location>
        <position position="245"/>
    </location>
</feature>
<keyword evidence="3" id="KW-1185">Reference proteome</keyword>
<sequence length="245" mass="27977">IYILSFCNADLKKKKKNMKVIYLWHEMLNTLDIHSISDPDCFGIAVAWISYIADIFSDVNVTIQQHRNGVLPPDGNSVLRIFGSKLFAASLKMNGFESAYAISLGGLCRIFCERPFTNFQENYLLNFYHTIENFFKNMQSNDLSKKQIFVHGATLFACGFQGARTLASSFFQNIHSIIHESKDATLRLAAITMLSSFVCLEWHFWPTDSMFVDLCVCVCVCVCVSVLLMDIYTYICICICLYFFI</sequence>
<evidence type="ECO:0000256" key="1">
    <source>
        <dbReference type="SAM" id="Phobius"/>
    </source>
</evidence>
<evidence type="ECO:0000313" key="3">
    <source>
        <dbReference type="Proteomes" id="UP000023152"/>
    </source>
</evidence>
<name>X6MST7_RETFI</name>
<dbReference type="AlphaFoldDB" id="X6MST7"/>
<feature type="non-terminal residue" evidence="2">
    <location>
        <position position="1"/>
    </location>
</feature>
<reference evidence="2 3" key="1">
    <citation type="journal article" date="2013" name="Curr. Biol.">
        <title>The Genome of the Foraminiferan Reticulomyxa filosa.</title>
        <authorList>
            <person name="Glockner G."/>
            <person name="Hulsmann N."/>
            <person name="Schleicher M."/>
            <person name="Noegel A.A."/>
            <person name="Eichinger L."/>
            <person name="Gallinger C."/>
            <person name="Pawlowski J."/>
            <person name="Sierra R."/>
            <person name="Euteneuer U."/>
            <person name="Pillet L."/>
            <person name="Moustafa A."/>
            <person name="Platzer M."/>
            <person name="Groth M."/>
            <person name="Szafranski K."/>
            <person name="Schliwa M."/>
        </authorList>
    </citation>
    <scope>NUCLEOTIDE SEQUENCE [LARGE SCALE GENOMIC DNA]</scope>
</reference>
<dbReference type="OrthoDB" id="1749473at2759"/>
<gene>
    <name evidence="2" type="ORF">RFI_20290</name>
</gene>
<protein>
    <submittedName>
        <fullName evidence="2">Uncharacterized protein</fullName>
    </submittedName>
</protein>
<dbReference type="PANTHER" id="PTHR21344:SF1">
    <property type="entry name" value="RAL GTPASE-ACTIVATING PROTEIN SUBUNIT BETA"/>
    <property type="match status" value="1"/>
</dbReference>
<dbReference type="InterPro" id="IPR039930">
    <property type="entry name" value="RALGAPB"/>
</dbReference>
<evidence type="ECO:0000313" key="2">
    <source>
        <dbReference type="EMBL" id="ETO17043.1"/>
    </source>
</evidence>
<comment type="caution">
    <text evidence="2">The sequence shown here is derived from an EMBL/GenBank/DDBJ whole genome shotgun (WGS) entry which is preliminary data.</text>
</comment>
<dbReference type="EMBL" id="ASPP01017376">
    <property type="protein sequence ID" value="ETO17043.1"/>
    <property type="molecule type" value="Genomic_DNA"/>
</dbReference>
<keyword evidence="1" id="KW-0472">Membrane</keyword>
<feature type="transmembrane region" description="Helical" evidence="1">
    <location>
        <begin position="184"/>
        <end position="205"/>
    </location>
</feature>
<accession>X6MST7</accession>
<feature type="transmembrane region" description="Helical" evidence="1">
    <location>
        <begin position="211"/>
        <end position="244"/>
    </location>
</feature>
<dbReference type="GO" id="GO:0005096">
    <property type="term" value="F:GTPase activator activity"/>
    <property type="evidence" value="ECO:0007669"/>
    <property type="project" value="InterPro"/>
</dbReference>
<keyword evidence="1" id="KW-1133">Transmembrane helix</keyword>